<dbReference type="PANTHER" id="PTHR47331:SF5">
    <property type="entry name" value="RIBONUCLEASE H"/>
    <property type="match status" value="1"/>
</dbReference>
<sequence length="175" mass="19694">MHGIRLTDLEVNRFNVDKEIKLLIGADVGETVNGKSQTLRSNLTAVHTRLGWTVLGKFFDTEQTVNSHSYVISSLLVQNQCMSDLWKLDVLGIADPAQLKSKIELGEETNKYFNETISVNSEGRYEVALPWIVDNSFLPENKMLTEKSLLSTKRKLASTGKVEAYNGVFENWLSL</sequence>
<dbReference type="OrthoDB" id="6435486at2759"/>
<gene>
    <name evidence="1" type="primary">AVEN_196998_1</name>
    <name evidence="1" type="ORF">TNCT_498001</name>
</gene>
<name>A0A8X6L6M0_TRICU</name>
<dbReference type="PANTHER" id="PTHR47331">
    <property type="entry name" value="PHD-TYPE DOMAIN-CONTAINING PROTEIN"/>
    <property type="match status" value="1"/>
</dbReference>
<dbReference type="AlphaFoldDB" id="A0A8X6L6M0"/>
<dbReference type="EMBL" id="BMAO01014805">
    <property type="protein sequence ID" value="GFQ97261.1"/>
    <property type="molecule type" value="Genomic_DNA"/>
</dbReference>
<evidence type="ECO:0000313" key="1">
    <source>
        <dbReference type="EMBL" id="GFQ97261.1"/>
    </source>
</evidence>
<evidence type="ECO:0000313" key="2">
    <source>
        <dbReference type="Proteomes" id="UP000887116"/>
    </source>
</evidence>
<protein>
    <submittedName>
        <fullName evidence="1">Integrase catalytic domain-containing protein</fullName>
    </submittedName>
</protein>
<keyword evidence="2" id="KW-1185">Reference proteome</keyword>
<reference evidence="1" key="1">
    <citation type="submission" date="2020-07" db="EMBL/GenBank/DDBJ databases">
        <title>Multicomponent nature underlies the extraordinary mechanical properties of spider dragline silk.</title>
        <authorList>
            <person name="Kono N."/>
            <person name="Nakamura H."/>
            <person name="Mori M."/>
            <person name="Yoshida Y."/>
            <person name="Ohtoshi R."/>
            <person name="Malay A.D."/>
            <person name="Moran D.A.P."/>
            <person name="Tomita M."/>
            <person name="Numata K."/>
            <person name="Arakawa K."/>
        </authorList>
    </citation>
    <scope>NUCLEOTIDE SEQUENCE</scope>
</reference>
<dbReference type="Proteomes" id="UP000887116">
    <property type="component" value="Unassembled WGS sequence"/>
</dbReference>
<organism evidence="1 2">
    <name type="scientific">Trichonephila clavata</name>
    <name type="common">Joro spider</name>
    <name type="synonym">Nephila clavata</name>
    <dbReference type="NCBI Taxonomy" id="2740835"/>
    <lineage>
        <taxon>Eukaryota</taxon>
        <taxon>Metazoa</taxon>
        <taxon>Ecdysozoa</taxon>
        <taxon>Arthropoda</taxon>
        <taxon>Chelicerata</taxon>
        <taxon>Arachnida</taxon>
        <taxon>Araneae</taxon>
        <taxon>Araneomorphae</taxon>
        <taxon>Entelegynae</taxon>
        <taxon>Araneoidea</taxon>
        <taxon>Nephilidae</taxon>
        <taxon>Trichonephila</taxon>
    </lineage>
</organism>
<proteinExistence type="predicted"/>
<accession>A0A8X6L6M0</accession>
<comment type="caution">
    <text evidence="1">The sequence shown here is derived from an EMBL/GenBank/DDBJ whole genome shotgun (WGS) entry which is preliminary data.</text>
</comment>
<feature type="non-terminal residue" evidence="1">
    <location>
        <position position="175"/>
    </location>
</feature>